<feature type="repeat" description="ANK" evidence="2">
    <location>
        <begin position="812"/>
        <end position="844"/>
    </location>
</feature>
<dbReference type="SUPFAM" id="SSF48403">
    <property type="entry name" value="Ankyrin repeat"/>
    <property type="match status" value="2"/>
</dbReference>
<feature type="repeat" description="ANK" evidence="2">
    <location>
        <begin position="845"/>
        <end position="877"/>
    </location>
</feature>
<proteinExistence type="predicted"/>
<dbReference type="Pfam" id="PF22939">
    <property type="entry name" value="WHD_GPIID"/>
    <property type="match status" value="1"/>
</dbReference>
<dbReference type="Proteomes" id="UP000186955">
    <property type="component" value="Unassembled WGS sequence"/>
</dbReference>
<evidence type="ECO:0000256" key="1">
    <source>
        <dbReference type="ARBA" id="ARBA00022737"/>
    </source>
</evidence>
<dbReference type="Gene3D" id="1.25.40.20">
    <property type="entry name" value="Ankyrin repeat-containing domain"/>
    <property type="match status" value="3"/>
</dbReference>
<dbReference type="Pfam" id="PF00023">
    <property type="entry name" value="Ank"/>
    <property type="match status" value="2"/>
</dbReference>
<name>A0A1Q5TKY5_9EURO</name>
<dbReference type="PANTHER" id="PTHR10039:SF15">
    <property type="entry name" value="NACHT DOMAIN-CONTAINING PROTEIN"/>
    <property type="match status" value="1"/>
</dbReference>
<dbReference type="PRINTS" id="PR01415">
    <property type="entry name" value="ANKYRIN"/>
</dbReference>
<feature type="domain" description="Nephrocystin 3-like N-terminal" evidence="4">
    <location>
        <begin position="224"/>
        <end position="391"/>
    </location>
</feature>
<evidence type="ECO:0000256" key="2">
    <source>
        <dbReference type="PROSITE-ProRule" id="PRU00023"/>
    </source>
</evidence>
<dbReference type="InterPro" id="IPR002110">
    <property type="entry name" value="Ankyrin_rpt"/>
</dbReference>
<feature type="domain" description="GPI inositol-deacylase winged helix" evidence="3">
    <location>
        <begin position="505"/>
        <end position="578"/>
    </location>
</feature>
<dbReference type="Pfam" id="PF12796">
    <property type="entry name" value="Ank_2"/>
    <property type="match status" value="2"/>
</dbReference>
<dbReference type="PANTHER" id="PTHR10039">
    <property type="entry name" value="AMELOGENIN"/>
    <property type="match status" value="1"/>
</dbReference>
<feature type="repeat" description="ANK" evidence="2">
    <location>
        <begin position="919"/>
        <end position="951"/>
    </location>
</feature>
<dbReference type="STRING" id="1316194.A0A1Q5TKY5"/>
<keyword evidence="2" id="KW-0040">ANK repeat</keyword>
<evidence type="ECO:0000313" key="6">
    <source>
        <dbReference type="Proteomes" id="UP000186955"/>
    </source>
</evidence>
<gene>
    <name evidence="5" type="ORF">PENSUB_7475</name>
</gene>
<dbReference type="InterPro" id="IPR054471">
    <property type="entry name" value="GPIID_WHD"/>
</dbReference>
<dbReference type="Gene3D" id="3.40.50.300">
    <property type="entry name" value="P-loop containing nucleotide triphosphate hydrolases"/>
    <property type="match status" value="1"/>
</dbReference>
<dbReference type="SUPFAM" id="SSF52540">
    <property type="entry name" value="P-loop containing nucleoside triphosphate hydrolases"/>
    <property type="match status" value="1"/>
</dbReference>
<feature type="repeat" description="ANK" evidence="2">
    <location>
        <begin position="776"/>
        <end position="811"/>
    </location>
</feature>
<comment type="caution">
    <text evidence="5">The sequence shown here is derived from an EMBL/GenBank/DDBJ whole genome shotgun (WGS) entry which is preliminary data.</text>
</comment>
<feature type="repeat" description="ANK" evidence="2">
    <location>
        <begin position="743"/>
        <end position="775"/>
    </location>
</feature>
<feature type="repeat" description="ANK" evidence="2">
    <location>
        <begin position="986"/>
        <end position="1014"/>
    </location>
</feature>
<organism evidence="5 6">
    <name type="scientific">Penicillium subrubescens</name>
    <dbReference type="NCBI Taxonomy" id="1316194"/>
    <lineage>
        <taxon>Eukaryota</taxon>
        <taxon>Fungi</taxon>
        <taxon>Dikarya</taxon>
        <taxon>Ascomycota</taxon>
        <taxon>Pezizomycotina</taxon>
        <taxon>Eurotiomycetes</taxon>
        <taxon>Eurotiomycetidae</taxon>
        <taxon>Eurotiales</taxon>
        <taxon>Aspergillaceae</taxon>
        <taxon>Penicillium</taxon>
    </lineage>
</organism>
<dbReference type="InterPro" id="IPR036770">
    <property type="entry name" value="Ankyrin_rpt-contain_sf"/>
</dbReference>
<dbReference type="InterPro" id="IPR027417">
    <property type="entry name" value="P-loop_NTPase"/>
</dbReference>
<feature type="repeat" description="ANK" evidence="2">
    <location>
        <begin position="886"/>
        <end position="918"/>
    </location>
</feature>
<protein>
    <submittedName>
        <fullName evidence="5">Ankyrin repeat domain-containing protein 50</fullName>
    </submittedName>
</protein>
<dbReference type="SMART" id="SM00248">
    <property type="entry name" value="ANK"/>
    <property type="match status" value="10"/>
</dbReference>
<evidence type="ECO:0000259" key="3">
    <source>
        <dbReference type="Pfam" id="PF22939"/>
    </source>
</evidence>
<sequence>MSLPLYYAASFGLEFVLDSILQVHHSNVSSSEIVNAQGGLYGNTLQAAAGGYNERVVQMLLDLGADVNAQGGYYGNALQAAKGVRNLSFVVQDVEIDVSSKELDIKQQTELQGIAKSCRTVLSELENMIDTYRDLDGTGDTKRSIARRTWRRLKWEPSEIQELRQRIISNIALLDAFNGRMTRNSIRNLVQHQDEQKHQALLNWLSPSDYGAQQTDYIARRQPGTGQWLLDSPEFQYWISGSKQTLFCPGIPGAGKTILTSIVVQELYEQQKTDRTVGIAYLYCNFRLRHEQGLAHLLASLSRQLAQGQPVLPSALPWMYEEHNPQGTRPSVEELCRVLDSLAQTGGFSKVFIIIDALDECDVSNRSCSRLLDSIFNLQSECNVNIFATSRFIPEITERFKGMPTLEIRASKEDVTRYLRDNLSILPSFVSRNQDLQEEISTAITTAVDGMFLLAQLHLNSLIGKRSPKAIRSALKGLSSDVEKYESAYDDAMNRIQGQVPDKSEMAIQVLAWITCAKRPLTTIELQTALAVEIGESKFDPENIPDIVDMVSVCAGLVTVDEESDVIRLVHYTTQEYFERTQATWFPRAHHDIGRICISYLSLDVFTVDTWLMKTELDTHLSIDLHDFQCNHPLLVYAGHFWGHHVNTRVHSDDLETSDHQIIEFLSDVSKVNSCVRTLLWYELPSHSYCQCHYLRTRGYSRGYPVSSSKLATGLHLAVWFLMPRVIEKMISRGWPVDSRDSSGRTPLFWAACFGLSDIVSLLLEAGADPVMKDYDGETPFHAAACFESVNSTSIVRSLLRKAANSHLKDLKGNTPLWRASQHGQIALVKLFLDHDPNVNHGSVELDRVLHVAAANGHNEVVKLLRDRGADPGAVTGVEYYHGTQMIQTPLLAASMEGKESVVKLLLGWNVDVEVKNENSCSALSIAALRNHGEVVQLLLEKGANPNSLDDVGRTAFHWAAFWSHNTILESLAGYSPMGPNKRDFHGRTPLHVASALGHLQSVLALLAMKDTDL</sequence>
<keyword evidence="6" id="KW-1185">Reference proteome</keyword>
<evidence type="ECO:0000259" key="4">
    <source>
        <dbReference type="Pfam" id="PF24883"/>
    </source>
</evidence>
<dbReference type="PROSITE" id="PS50088">
    <property type="entry name" value="ANK_REPEAT"/>
    <property type="match status" value="7"/>
</dbReference>
<evidence type="ECO:0000313" key="5">
    <source>
        <dbReference type="EMBL" id="OKP00894.1"/>
    </source>
</evidence>
<reference evidence="5 6" key="1">
    <citation type="submission" date="2016-10" db="EMBL/GenBank/DDBJ databases">
        <title>Genome sequence of the ascomycete fungus Penicillium subrubescens.</title>
        <authorList>
            <person name="De Vries R.P."/>
            <person name="Peng M."/>
            <person name="Dilokpimol A."/>
            <person name="Hilden K."/>
            <person name="Makela M.R."/>
            <person name="Grigoriev I."/>
            <person name="Riley R."/>
            <person name="Granchi Z."/>
        </authorList>
    </citation>
    <scope>NUCLEOTIDE SEQUENCE [LARGE SCALE GENOMIC DNA]</scope>
    <source>
        <strain evidence="5 6">CBS 132785</strain>
    </source>
</reference>
<dbReference type="InterPro" id="IPR056884">
    <property type="entry name" value="NPHP3-like_N"/>
</dbReference>
<dbReference type="Pfam" id="PF24883">
    <property type="entry name" value="NPHP3_N"/>
    <property type="match status" value="1"/>
</dbReference>
<dbReference type="AlphaFoldDB" id="A0A1Q5TKY5"/>
<dbReference type="EMBL" id="MNBE01000642">
    <property type="protein sequence ID" value="OKP00894.1"/>
    <property type="molecule type" value="Genomic_DNA"/>
</dbReference>
<dbReference type="PROSITE" id="PS50297">
    <property type="entry name" value="ANK_REP_REGION"/>
    <property type="match status" value="6"/>
</dbReference>
<keyword evidence="1" id="KW-0677">Repeat</keyword>
<accession>A0A1Q5TKY5</accession>